<dbReference type="Gene3D" id="1.10.10.60">
    <property type="entry name" value="Homeodomain-like"/>
    <property type="match status" value="1"/>
</dbReference>
<dbReference type="FunFam" id="1.10.10.10:FF:000214">
    <property type="entry name" value="Methylated-DNA--protein-cysteine methyltransferase"/>
    <property type="match status" value="1"/>
</dbReference>
<dbReference type="EC" id="2.1.1.63" evidence="3"/>
<organism evidence="12 13">
    <name type="scientific">Spongiibacter nanhainus</name>
    <dbReference type="NCBI Taxonomy" id="2794344"/>
    <lineage>
        <taxon>Bacteria</taxon>
        <taxon>Pseudomonadati</taxon>
        <taxon>Pseudomonadota</taxon>
        <taxon>Gammaproteobacteria</taxon>
        <taxon>Cellvibrionales</taxon>
        <taxon>Spongiibacteraceae</taxon>
        <taxon>Spongiibacter</taxon>
    </lineage>
</organism>
<dbReference type="InterPro" id="IPR036388">
    <property type="entry name" value="WH-like_DNA-bd_sf"/>
</dbReference>
<keyword evidence="13" id="KW-1185">Reference proteome</keyword>
<dbReference type="AlphaFoldDB" id="A0A7T4UNS0"/>
<proteinExistence type="inferred from homology"/>
<dbReference type="InterPro" id="IPR036217">
    <property type="entry name" value="MethylDNA_cys_MeTrfase_DNAb"/>
</dbReference>
<dbReference type="InterPro" id="IPR014048">
    <property type="entry name" value="MethylDNA_cys_MeTrfase_DNA-bd"/>
</dbReference>
<dbReference type="PROSITE" id="PS01124">
    <property type="entry name" value="HTH_ARAC_FAMILY_2"/>
    <property type="match status" value="1"/>
</dbReference>
<name>A0A7T4UNS0_9GAMM</name>
<comment type="similarity">
    <text evidence="2">Belongs to the MGMT family.</text>
</comment>
<dbReference type="Proteomes" id="UP000596063">
    <property type="component" value="Chromosome"/>
</dbReference>
<dbReference type="InterPro" id="IPR009057">
    <property type="entry name" value="Homeodomain-like_sf"/>
</dbReference>
<sequence length="276" mass="30508">MSDYQRMAKAIDYLVRHRQRQPSLEDVAQYVHLSPSHFQRQFQRWVGVSPKRYLQALTVSDAKALLARSTPTLAVADQLGLSSASRLYDHFIQLEAMTPGEYQRGGEGLHIQYSLHDTPFGQALLASTQRGLCCFNFIDSDDEVPQQTLQAQWPKAGIVAGLANHQAIVDALFSTAGKPDSPLSLHVRGTNFQIQVWRALLRIPAGSLSTYRQVAQAINRPTASRAVGQAIGANPVGLLIPCHRVIRESGELGGYRWGLERKQALLCLEEAQTQPG</sequence>
<evidence type="ECO:0000256" key="7">
    <source>
        <dbReference type="ARBA" id="ARBA00023015"/>
    </source>
</evidence>
<evidence type="ECO:0000313" key="13">
    <source>
        <dbReference type="Proteomes" id="UP000596063"/>
    </source>
</evidence>
<evidence type="ECO:0000256" key="8">
    <source>
        <dbReference type="ARBA" id="ARBA00023163"/>
    </source>
</evidence>
<dbReference type="NCBIfam" id="TIGR00589">
    <property type="entry name" value="ogt"/>
    <property type="match status" value="1"/>
</dbReference>
<dbReference type="InterPro" id="IPR036631">
    <property type="entry name" value="MGMT_N_sf"/>
</dbReference>
<dbReference type="GO" id="GO:0006281">
    <property type="term" value="P:DNA repair"/>
    <property type="evidence" value="ECO:0007669"/>
    <property type="project" value="UniProtKB-KW"/>
</dbReference>
<dbReference type="SUPFAM" id="SSF46689">
    <property type="entry name" value="Homeodomain-like"/>
    <property type="match status" value="1"/>
</dbReference>
<comment type="catalytic activity">
    <reaction evidence="10">
        <text>a 6-O-methyl-2'-deoxyguanosine in DNA + L-cysteinyl-[protein] = S-methyl-L-cysteinyl-[protein] + a 2'-deoxyguanosine in DNA</text>
        <dbReference type="Rhea" id="RHEA:24000"/>
        <dbReference type="Rhea" id="RHEA-COMP:10131"/>
        <dbReference type="Rhea" id="RHEA-COMP:10132"/>
        <dbReference type="Rhea" id="RHEA-COMP:11367"/>
        <dbReference type="Rhea" id="RHEA-COMP:11368"/>
        <dbReference type="ChEBI" id="CHEBI:29950"/>
        <dbReference type="ChEBI" id="CHEBI:82612"/>
        <dbReference type="ChEBI" id="CHEBI:85445"/>
        <dbReference type="ChEBI" id="CHEBI:85448"/>
        <dbReference type="EC" id="2.1.1.63"/>
    </reaction>
</comment>
<dbReference type="KEGG" id="snan:I6N98_10765"/>
<dbReference type="InterPro" id="IPR018060">
    <property type="entry name" value="HTH_AraC"/>
</dbReference>
<dbReference type="Gene3D" id="3.30.160.70">
    <property type="entry name" value="Methylated DNA-protein cysteine methyltransferase domain"/>
    <property type="match status" value="1"/>
</dbReference>
<dbReference type="Gene3D" id="1.10.10.10">
    <property type="entry name" value="Winged helix-like DNA-binding domain superfamily/Winged helix DNA-binding domain"/>
    <property type="match status" value="1"/>
</dbReference>
<accession>A0A7T4UNS0</accession>
<dbReference type="GO" id="GO:0003908">
    <property type="term" value="F:methylated-DNA-[protein]-cysteine S-methyltransferase activity"/>
    <property type="evidence" value="ECO:0007669"/>
    <property type="project" value="UniProtKB-EC"/>
</dbReference>
<dbReference type="GO" id="GO:0003700">
    <property type="term" value="F:DNA-binding transcription factor activity"/>
    <property type="evidence" value="ECO:0007669"/>
    <property type="project" value="InterPro"/>
</dbReference>
<evidence type="ECO:0000256" key="9">
    <source>
        <dbReference type="ARBA" id="ARBA00023204"/>
    </source>
</evidence>
<keyword evidence="4 12" id="KW-0489">Methyltransferase</keyword>
<dbReference type="RefSeq" id="WP_198568368.1">
    <property type="nucleotide sequence ID" value="NZ_CP066167.1"/>
</dbReference>
<evidence type="ECO:0000259" key="11">
    <source>
        <dbReference type="PROSITE" id="PS01124"/>
    </source>
</evidence>
<reference evidence="12 13" key="1">
    <citation type="submission" date="2020-12" db="EMBL/GenBank/DDBJ databases">
        <authorList>
            <person name="Shan Y."/>
        </authorList>
    </citation>
    <scope>NUCLEOTIDE SEQUENCE [LARGE SCALE GENOMIC DNA]</scope>
    <source>
        <strain evidence="13">csc3.9</strain>
    </source>
</reference>
<keyword evidence="7" id="KW-0805">Transcription regulation</keyword>
<evidence type="ECO:0000256" key="5">
    <source>
        <dbReference type="ARBA" id="ARBA00022679"/>
    </source>
</evidence>
<keyword evidence="9" id="KW-0234">DNA repair</keyword>
<dbReference type="SUPFAM" id="SSF46767">
    <property type="entry name" value="Methylated DNA-protein cysteine methyltransferase, C-terminal domain"/>
    <property type="match status" value="1"/>
</dbReference>
<evidence type="ECO:0000256" key="2">
    <source>
        <dbReference type="ARBA" id="ARBA00008711"/>
    </source>
</evidence>
<dbReference type="PANTHER" id="PTHR10815">
    <property type="entry name" value="METHYLATED-DNA--PROTEIN-CYSTEINE METHYLTRANSFERASE"/>
    <property type="match status" value="1"/>
</dbReference>
<evidence type="ECO:0000256" key="3">
    <source>
        <dbReference type="ARBA" id="ARBA00011918"/>
    </source>
</evidence>
<dbReference type="PANTHER" id="PTHR10815:SF13">
    <property type="entry name" value="METHYLATED-DNA--PROTEIN-CYSTEINE METHYLTRANSFERASE"/>
    <property type="match status" value="1"/>
</dbReference>
<evidence type="ECO:0000313" key="12">
    <source>
        <dbReference type="EMBL" id="QQD16866.1"/>
    </source>
</evidence>
<dbReference type="CDD" id="cd06445">
    <property type="entry name" value="ATase"/>
    <property type="match status" value="1"/>
</dbReference>
<keyword evidence="5 12" id="KW-0808">Transferase</keyword>
<dbReference type="GO" id="GO:0043565">
    <property type="term" value="F:sequence-specific DNA binding"/>
    <property type="evidence" value="ECO:0007669"/>
    <property type="project" value="InterPro"/>
</dbReference>
<gene>
    <name evidence="12" type="ORF">I6N98_10765</name>
</gene>
<dbReference type="Pfam" id="PF01035">
    <property type="entry name" value="DNA_binding_1"/>
    <property type="match status" value="1"/>
</dbReference>
<evidence type="ECO:0000256" key="1">
    <source>
        <dbReference type="ARBA" id="ARBA00001286"/>
    </source>
</evidence>
<dbReference type="EMBL" id="CP066167">
    <property type="protein sequence ID" value="QQD16866.1"/>
    <property type="molecule type" value="Genomic_DNA"/>
</dbReference>
<evidence type="ECO:0000256" key="10">
    <source>
        <dbReference type="ARBA" id="ARBA00049348"/>
    </source>
</evidence>
<dbReference type="SUPFAM" id="SSF53155">
    <property type="entry name" value="Methylated DNA-protein cysteine methyltransferase domain"/>
    <property type="match status" value="1"/>
</dbReference>
<dbReference type="Pfam" id="PF12833">
    <property type="entry name" value="HTH_18"/>
    <property type="match status" value="1"/>
</dbReference>
<dbReference type="InterPro" id="IPR001497">
    <property type="entry name" value="MethylDNA_cys_MeTrfase_AS"/>
</dbReference>
<comment type="catalytic activity">
    <reaction evidence="1">
        <text>a 4-O-methyl-thymidine in DNA + L-cysteinyl-[protein] = a thymidine in DNA + S-methyl-L-cysteinyl-[protein]</text>
        <dbReference type="Rhea" id="RHEA:53428"/>
        <dbReference type="Rhea" id="RHEA-COMP:10131"/>
        <dbReference type="Rhea" id="RHEA-COMP:10132"/>
        <dbReference type="Rhea" id="RHEA-COMP:13555"/>
        <dbReference type="Rhea" id="RHEA-COMP:13556"/>
        <dbReference type="ChEBI" id="CHEBI:29950"/>
        <dbReference type="ChEBI" id="CHEBI:82612"/>
        <dbReference type="ChEBI" id="CHEBI:137386"/>
        <dbReference type="ChEBI" id="CHEBI:137387"/>
        <dbReference type="EC" id="2.1.1.63"/>
    </reaction>
</comment>
<dbReference type="SMART" id="SM00342">
    <property type="entry name" value="HTH_ARAC"/>
    <property type="match status" value="1"/>
</dbReference>
<protein>
    <recommendedName>
        <fullName evidence="3">methylated-DNA--[protein]-cysteine S-methyltransferase</fullName>
        <ecNumber evidence="3">2.1.1.63</ecNumber>
    </recommendedName>
</protein>
<evidence type="ECO:0000256" key="4">
    <source>
        <dbReference type="ARBA" id="ARBA00022603"/>
    </source>
</evidence>
<evidence type="ECO:0000256" key="6">
    <source>
        <dbReference type="ARBA" id="ARBA00022763"/>
    </source>
</evidence>
<dbReference type="PROSITE" id="PS00374">
    <property type="entry name" value="MGMT"/>
    <property type="match status" value="1"/>
</dbReference>
<dbReference type="GO" id="GO:0032259">
    <property type="term" value="P:methylation"/>
    <property type="evidence" value="ECO:0007669"/>
    <property type="project" value="UniProtKB-KW"/>
</dbReference>
<keyword evidence="6" id="KW-0227">DNA damage</keyword>
<feature type="domain" description="HTH araC/xylS-type" evidence="11">
    <location>
        <begin position="8"/>
        <end position="105"/>
    </location>
</feature>
<keyword evidence="8" id="KW-0804">Transcription</keyword>